<protein>
    <submittedName>
        <fullName evidence="2">Uncharacterized protein</fullName>
    </submittedName>
</protein>
<accession>A0A420IZQ7</accession>
<reference evidence="2 3" key="1">
    <citation type="journal article" date="2018" name="BMC Genomics">
        <title>Comparative genome analyses reveal sequence features reflecting distinct modes of host-adaptation between dicot and monocot powdery mildew.</title>
        <authorList>
            <person name="Wu Y."/>
            <person name="Ma X."/>
            <person name="Pan Z."/>
            <person name="Kale S.D."/>
            <person name="Song Y."/>
            <person name="King H."/>
            <person name="Zhang Q."/>
            <person name="Presley C."/>
            <person name="Deng X."/>
            <person name="Wei C.I."/>
            <person name="Xiao S."/>
        </authorList>
    </citation>
    <scope>NUCLEOTIDE SEQUENCE [LARGE SCALE GENOMIC DNA]</scope>
    <source>
        <strain evidence="2">UCSC1</strain>
    </source>
</reference>
<proteinExistence type="predicted"/>
<name>A0A420IZQ7_9PEZI</name>
<feature type="compositionally biased region" description="Polar residues" evidence="1">
    <location>
        <begin position="79"/>
        <end position="94"/>
    </location>
</feature>
<evidence type="ECO:0000313" key="2">
    <source>
        <dbReference type="EMBL" id="RKF80026.1"/>
    </source>
</evidence>
<dbReference type="EMBL" id="MCBR01004047">
    <property type="protein sequence ID" value="RKF80026.1"/>
    <property type="molecule type" value="Genomic_DNA"/>
</dbReference>
<comment type="caution">
    <text evidence="2">The sequence shown here is derived from an EMBL/GenBank/DDBJ whole genome shotgun (WGS) entry which is preliminary data.</text>
</comment>
<dbReference type="AlphaFoldDB" id="A0A420IZQ7"/>
<sequence length="94" mass="10783">MIFKSKQTDYKAAGAYISYHVWRNLIAQNFTIDLGVEPIDVELTAIQIVEGWWRLHATNTQTSPRIKLVPLGKAEHSRPTNSLKNSSWRFQSVL</sequence>
<dbReference type="Proteomes" id="UP000285405">
    <property type="component" value="Unassembled WGS sequence"/>
</dbReference>
<evidence type="ECO:0000256" key="1">
    <source>
        <dbReference type="SAM" id="MobiDB-lite"/>
    </source>
</evidence>
<gene>
    <name evidence="2" type="ORF">GcC1_040012</name>
</gene>
<organism evidence="2 3">
    <name type="scientific">Golovinomyces cichoracearum</name>
    <dbReference type="NCBI Taxonomy" id="62708"/>
    <lineage>
        <taxon>Eukaryota</taxon>
        <taxon>Fungi</taxon>
        <taxon>Dikarya</taxon>
        <taxon>Ascomycota</taxon>
        <taxon>Pezizomycotina</taxon>
        <taxon>Leotiomycetes</taxon>
        <taxon>Erysiphales</taxon>
        <taxon>Erysiphaceae</taxon>
        <taxon>Golovinomyces</taxon>
    </lineage>
</organism>
<feature type="region of interest" description="Disordered" evidence="1">
    <location>
        <begin position="73"/>
        <end position="94"/>
    </location>
</feature>
<evidence type="ECO:0000313" key="3">
    <source>
        <dbReference type="Proteomes" id="UP000285405"/>
    </source>
</evidence>